<dbReference type="InterPro" id="IPR001525">
    <property type="entry name" value="C5_MeTfrase"/>
</dbReference>
<keyword evidence="3 7" id="KW-0808">Transferase</keyword>
<proteinExistence type="inferred from homology"/>
<dbReference type="InterPro" id="IPR050750">
    <property type="entry name" value="C5-MTase"/>
</dbReference>
<evidence type="ECO:0000313" key="9">
    <source>
        <dbReference type="EMBL" id="MBB4084295.1"/>
    </source>
</evidence>
<evidence type="ECO:0000256" key="1">
    <source>
        <dbReference type="ARBA" id="ARBA00011975"/>
    </source>
</evidence>
<evidence type="ECO:0000256" key="8">
    <source>
        <dbReference type="RuleBase" id="RU000416"/>
    </source>
</evidence>
<evidence type="ECO:0000256" key="4">
    <source>
        <dbReference type="ARBA" id="ARBA00022691"/>
    </source>
</evidence>
<reference evidence="9 10" key="1">
    <citation type="submission" date="2020-08" db="EMBL/GenBank/DDBJ databases">
        <title>Genomic Encyclopedia of Type Strains, Phase IV (KMG-IV): sequencing the most valuable type-strain genomes for metagenomic binning, comparative biology and taxonomic classification.</title>
        <authorList>
            <person name="Goeker M."/>
        </authorList>
    </citation>
    <scope>NUCLEOTIDE SEQUENCE [LARGE SCALE GENOMIC DNA]</scope>
    <source>
        <strain evidence="9 10">DSM 23960</strain>
    </source>
</reference>
<organism evidence="9 10">
    <name type="scientific">Brevundimonas lenta</name>
    <dbReference type="NCBI Taxonomy" id="424796"/>
    <lineage>
        <taxon>Bacteria</taxon>
        <taxon>Pseudomonadati</taxon>
        <taxon>Pseudomonadota</taxon>
        <taxon>Alphaproteobacteria</taxon>
        <taxon>Caulobacterales</taxon>
        <taxon>Caulobacteraceae</taxon>
        <taxon>Brevundimonas</taxon>
    </lineage>
</organism>
<dbReference type="PANTHER" id="PTHR46098">
    <property type="entry name" value="TRNA (CYTOSINE(38)-C(5))-METHYLTRANSFERASE"/>
    <property type="match status" value="1"/>
</dbReference>
<dbReference type="NCBIfam" id="TIGR00675">
    <property type="entry name" value="dcm"/>
    <property type="match status" value="1"/>
</dbReference>
<dbReference type="GO" id="GO:0009307">
    <property type="term" value="P:DNA restriction-modification system"/>
    <property type="evidence" value="ECO:0007669"/>
    <property type="project" value="UniProtKB-KW"/>
</dbReference>
<dbReference type="PRINTS" id="PR00105">
    <property type="entry name" value="C5METTRFRASE"/>
</dbReference>
<keyword evidence="10" id="KW-1185">Reference proteome</keyword>
<evidence type="ECO:0000256" key="3">
    <source>
        <dbReference type="ARBA" id="ARBA00022679"/>
    </source>
</evidence>
<dbReference type="EMBL" id="JACIDM010000003">
    <property type="protein sequence ID" value="MBB4084295.1"/>
    <property type="molecule type" value="Genomic_DNA"/>
</dbReference>
<dbReference type="AlphaFoldDB" id="A0A7W6JFN5"/>
<comment type="similarity">
    <text evidence="7 8">Belongs to the class I-like SAM-binding methyltransferase superfamily. C5-methyltransferase family.</text>
</comment>
<evidence type="ECO:0000256" key="6">
    <source>
        <dbReference type="ARBA" id="ARBA00047422"/>
    </source>
</evidence>
<feature type="active site" evidence="7">
    <location>
        <position position="73"/>
    </location>
</feature>
<gene>
    <name evidence="9" type="ORF">GGR12_003183</name>
</gene>
<keyword evidence="4 7" id="KW-0949">S-adenosyl-L-methionine</keyword>
<keyword evidence="5" id="KW-0680">Restriction system</keyword>
<evidence type="ECO:0000313" key="10">
    <source>
        <dbReference type="Proteomes" id="UP000529946"/>
    </source>
</evidence>
<name>A0A7W6JFN5_9CAUL</name>
<dbReference type="EC" id="2.1.1.37" evidence="1"/>
<dbReference type="GO" id="GO:0032259">
    <property type="term" value="P:methylation"/>
    <property type="evidence" value="ECO:0007669"/>
    <property type="project" value="UniProtKB-KW"/>
</dbReference>
<dbReference type="SUPFAM" id="SSF53335">
    <property type="entry name" value="S-adenosyl-L-methionine-dependent methyltransferases"/>
    <property type="match status" value="1"/>
</dbReference>
<protein>
    <recommendedName>
        <fullName evidence="1">DNA (cytosine-5-)-methyltransferase</fullName>
        <ecNumber evidence="1">2.1.1.37</ecNumber>
    </recommendedName>
</protein>
<comment type="catalytic activity">
    <reaction evidence="6">
        <text>a 2'-deoxycytidine in DNA + S-adenosyl-L-methionine = a 5-methyl-2'-deoxycytidine in DNA + S-adenosyl-L-homocysteine + H(+)</text>
        <dbReference type="Rhea" id="RHEA:13681"/>
        <dbReference type="Rhea" id="RHEA-COMP:11369"/>
        <dbReference type="Rhea" id="RHEA-COMP:11370"/>
        <dbReference type="ChEBI" id="CHEBI:15378"/>
        <dbReference type="ChEBI" id="CHEBI:57856"/>
        <dbReference type="ChEBI" id="CHEBI:59789"/>
        <dbReference type="ChEBI" id="CHEBI:85452"/>
        <dbReference type="ChEBI" id="CHEBI:85454"/>
        <dbReference type="EC" id="2.1.1.37"/>
    </reaction>
</comment>
<dbReference type="RefSeq" id="WP_183205611.1">
    <property type="nucleotide sequence ID" value="NZ_BAAAER010000003.1"/>
</dbReference>
<evidence type="ECO:0000256" key="5">
    <source>
        <dbReference type="ARBA" id="ARBA00022747"/>
    </source>
</evidence>
<evidence type="ECO:0000256" key="2">
    <source>
        <dbReference type="ARBA" id="ARBA00022603"/>
    </source>
</evidence>
<dbReference type="Proteomes" id="UP000529946">
    <property type="component" value="Unassembled WGS sequence"/>
</dbReference>
<evidence type="ECO:0000256" key="7">
    <source>
        <dbReference type="PROSITE-ProRule" id="PRU01016"/>
    </source>
</evidence>
<dbReference type="Pfam" id="PF00145">
    <property type="entry name" value="DNA_methylase"/>
    <property type="match status" value="1"/>
</dbReference>
<sequence>MPEAYEFFAGGGMVRAGLGENWRCRFANDIDRKKAAAYRENWGDEELFVGDIAALTPGDLPGEADLMWGSFPCQDLSLAGAGAGLGGTRSGTFHAFWDLARGLAEVRRAPRIVAIENVCGALTSRGGRDFEILCRTWADAGYAFGALVINADRFVPQSRPRLFVIGVRGDVPIDPDLIAPGPEEPFHPIALRRAAERLPEDLRAKMVWWRVPTPVAAVTELAALTERDSTGIRWHSAAQTARVLGLMSPVNRAKVEAARRAGGRQVGALFRRTRQDGEGRKVQRAEVRFDMAGCLRTPGGGSSRQALLVIENGAVRSRLMTARETARLMGLPDSYRLPASYSAACHLTGDGVAVPVVRHLARWLFEPLLAGGESARRAA</sequence>
<dbReference type="PROSITE" id="PS51679">
    <property type="entry name" value="SAM_MT_C5"/>
    <property type="match status" value="1"/>
</dbReference>
<dbReference type="InterPro" id="IPR029063">
    <property type="entry name" value="SAM-dependent_MTases_sf"/>
</dbReference>
<dbReference type="Gene3D" id="3.90.120.10">
    <property type="entry name" value="DNA Methylase, subunit A, domain 2"/>
    <property type="match status" value="1"/>
</dbReference>
<dbReference type="Gene3D" id="3.40.50.150">
    <property type="entry name" value="Vaccinia Virus protein VP39"/>
    <property type="match status" value="1"/>
</dbReference>
<dbReference type="GO" id="GO:0003886">
    <property type="term" value="F:DNA (cytosine-5-)-methyltransferase activity"/>
    <property type="evidence" value="ECO:0007669"/>
    <property type="project" value="UniProtKB-EC"/>
</dbReference>
<comment type="caution">
    <text evidence="9">The sequence shown here is derived from an EMBL/GenBank/DDBJ whole genome shotgun (WGS) entry which is preliminary data.</text>
</comment>
<dbReference type="PANTHER" id="PTHR46098:SF1">
    <property type="entry name" value="TRNA (CYTOSINE(38)-C(5))-METHYLTRANSFERASE"/>
    <property type="match status" value="1"/>
</dbReference>
<accession>A0A7W6JFN5</accession>
<keyword evidence="2 7" id="KW-0489">Methyltransferase</keyword>